<dbReference type="AlphaFoldDB" id="A0A2P2N4B0"/>
<reference evidence="2" key="1">
    <citation type="submission" date="2018-02" db="EMBL/GenBank/DDBJ databases">
        <title>Rhizophora mucronata_Transcriptome.</title>
        <authorList>
            <person name="Meera S.P."/>
            <person name="Sreeshan A."/>
            <person name="Augustine A."/>
        </authorList>
    </citation>
    <scope>NUCLEOTIDE SEQUENCE</scope>
    <source>
        <tissue evidence="2">Leaf</tissue>
    </source>
</reference>
<evidence type="ECO:0000313" key="2">
    <source>
        <dbReference type="EMBL" id="MBX37342.1"/>
    </source>
</evidence>
<name>A0A2P2N4B0_RHIMU</name>
<feature type="transmembrane region" description="Helical" evidence="1">
    <location>
        <begin position="7"/>
        <end position="26"/>
    </location>
</feature>
<keyword evidence="1" id="KW-0812">Transmembrane</keyword>
<organism evidence="2">
    <name type="scientific">Rhizophora mucronata</name>
    <name type="common">Asiatic mangrove</name>
    <dbReference type="NCBI Taxonomy" id="61149"/>
    <lineage>
        <taxon>Eukaryota</taxon>
        <taxon>Viridiplantae</taxon>
        <taxon>Streptophyta</taxon>
        <taxon>Embryophyta</taxon>
        <taxon>Tracheophyta</taxon>
        <taxon>Spermatophyta</taxon>
        <taxon>Magnoliopsida</taxon>
        <taxon>eudicotyledons</taxon>
        <taxon>Gunneridae</taxon>
        <taxon>Pentapetalae</taxon>
        <taxon>rosids</taxon>
        <taxon>fabids</taxon>
        <taxon>Malpighiales</taxon>
        <taxon>Rhizophoraceae</taxon>
        <taxon>Rhizophora</taxon>
    </lineage>
</organism>
<proteinExistence type="predicted"/>
<keyword evidence="1" id="KW-1133">Transmembrane helix</keyword>
<keyword evidence="1" id="KW-0472">Membrane</keyword>
<evidence type="ECO:0000256" key="1">
    <source>
        <dbReference type="SAM" id="Phobius"/>
    </source>
</evidence>
<sequence length="63" mass="7529">MHIVFRILQFGMLCYNLTLLLASNILKNANNLKTCINMFYHHDERYEYSNHLLRDNNIAVEDI</sequence>
<accession>A0A2P2N4B0</accession>
<protein>
    <submittedName>
        <fullName evidence="2">Uncharacterized protein</fullName>
    </submittedName>
</protein>
<dbReference type="EMBL" id="GGEC01056858">
    <property type="protein sequence ID" value="MBX37342.1"/>
    <property type="molecule type" value="Transcribed_RNA"/>
</dbReference>